<keyword evidence="11" id="KW-0408">Iron</keyword>
<keyword evidence="7" id="KW-0479">Metal-binding</keyword>
<dbReference type="Pfam" id="PF08417">
    <property type="entry name" value="PaO"/>
    <property type="match status" value="1"/>
</dbReference>
<keyword evidence="4" id="KW-0934">Plastid</keyword>
<keyword evidence="8" id="KW-0809">Transit peptide</keyword>
<dbReference type="PANTHER" id="PTHR21266:SF32">
    <property type="entry name" value="CHOLESTEROL 7-DESATURASE NVD"/>
    <property type="match status" value="1"/>
</dbReference>
<organism evidence="17 18">
    <name type="scientific">Skeletonema marinoi</name>
    <dbReference type="NCBI Taxonomy" id="267567"/>
    <lineage>
        <taxon>Eukaryota</taxon>
        <taxon>Sar</taxon>
        <taxon>Stramenopiles</taxon>
        <taxon>Ochrophyta</taxon>
        <taxon>Bacillariophyta</taxon>
        <taxon>Coscinodiscophyceae</taxon>
        <taxon>Thalassiosirophycidae</taxon>
        <taxon>Thalassiosirales</taxon>
        <taxon>Skeletonemataceae</taxon>
        <taxon>Skeletonema</taxon>
        <taxon>Skeletonema marinoi-dohrnii complex</taxon>
    </lineage>
</organism>
<evidence type="ECO:0000256" key="4">
    <source>
        <dbReference type="ARBA" id="ARBA00022640"/>
    </source>
</evidence>
<keyword evidence="15" id="KW-0732">Signal</keyword>
<dbReference type="SUPFAM" id="SSF50022">
    <property type="entry name" value="ISP domain"/>
    <property type="match status" value="1"/>
</dbReference>
<dbReference type="InterPro" id="IPR017941">
    <property type="entry name" value="Rieske_2Fe-2S"/>
</dbReference>
<dbReference type="PROSITE" id="PS51257">
    <property type="entry name" value="PROKAR_LIPOPROTEIN"/>
    <property type="match status" value="1"/>
</dbReference>
<dbReference type="GO" id="GO:0009507">
    <property type="term" value="C:chloroplast"/>
    <property type="evidence" value="ECO:0007669"/>
    <property type="project" value="UniProtKB-SubCell"/>
</dbReference>
<keyword evidence="10 17" id="KW-0560">Oxidoreductase</keyword>
<evidence type="ECO:0000256" key="5">
    <source>
        <dbReference type="ARBA" id="ARBA00022692"/>
    </source>
</evidence>
<evidence type="ECO:0000256" key="7">
    <source>
        <dbReference type="ARBA" id="ARBA00022723"/>
    </source>
</evidence>
<dbReference type="Pfam" id="PF00355">
    <property type="entry name" value="Rieske"/>
    <property type="match status" value="1"/>
</dbReference>
<dbReference type="InterPro" id="IPR050584">
    <property type="entry name" value="Cholesterol_7-desaturase"/>
</dbReference>
<evidence type="ECO:0000256" key="1">
    <source>
        <dbReference type="ARBA" id="ARBA00004229"/>
    </source>
</evidence>
<feature type="region of interest" description="Disordered" evidence="14">
    <location>
        <begin position="20"/>
        <end position="40"/>
    </location>
</feature>
<dbReference type="GO" id="GO:0032441">
    <property type="term" value="F:pheophorbide a oxygenase activity"/>
    <property type="evidence" value="ECO:0007669"/>
    <property type="project" value="UniProtKB-EC"/>
</dbReference>
<dbReference type="InterPro" id="IPR036922">
    <property type="entry name" value="Rieske_2Fe-2S_sf"/>
</dbReference>
<evidence type="ECO:0000256" key="12">
    <source>
        <dbReference type="ARBA" id="ARBA00023014"/>
    </source>
</evidence>
<dbReference type="SUPFAM" id="SSF55961">
    <property type="entry name" value="Bet v1-like"/>
    <property type="match status" value="1"/>
</dbReference>
<proteinExistence type="predicted"/>
<dbReference type="Proteomes" id="UP001224775">
    <property type="component" value="Unassembled WGS sequence"/>
</dbReference>
<feature type="chain" id="PRO_5042227585" evidence="15">
    <location>
        <begin position="19"/>
        <end position="654"/>
    </location>
</feature>
<evidence type="ECO:0000259" key="16">
    <source>
        <dbReference type="PROSITE" id="PS51296"/>
    </source>
</evidence>
<evidence type="ECO:0000256" key="8">
    <source>
        <dbReference type="ARBA" id="ARBA00022946"/>
    </source>
</evidence>
<dbReference type="EMBL" id="JATAAI010000004">
    <property type="protein sequence ID" value="KAK1746109.1"/>
    <property type="molecule type" value="Genomic_DNA"/>
</dbReference>
<evidence type="ECO:0000256" key="3">
    <source>
        <dbReference type="ARBA" id="ARBA00022528"/>
    </source>
</evidence>
<dbReference type="GO" id="GO:0046872">
    <property type="term" value="F:metal ion binding"/>
    <property type="evidence" value="ECO:0007669"/>
    <property type="project" value="UniProtKB-KW"/>
</dbReference>
<dbReference type="PANTHER" id="PTHR21266">
    <property type="entry name" value="IRON-SULFUR DOMAIN CONTAINING PROTEIN"/>
    <property type="match status" value="1"/>
</dbReference>
<keyword evidence="13" id="KW-0472">Membrane</keyword>
<evidence type="ECO:0000313" key="18">
    <source>
        <dbReference type="Proteomes" id="UP001224775"/>
    </source>
</evidence>
<dbReference type="Gene3D" id="3.90.380.10">
    <property type="entry name" value="Naphthalene 1,2-dioxygenase Alpha Subunit, Chain A, domain 1"/>
    <property type="match status" value="1"/>
</dbReference>
<evidence type="ECO:0000256" key="13">
    <source>
        <dbReference type="ARBA" id="ARBA00023136"/>
    </source>
</evidence>
<sequence length="654" mass="72872">MMKELLLLLLLGASSCRGFQPPASTTNNNHHRHRSTSSLLDNNHLRSAFSSSHSSKATHLNAEASTTGLDAFDYKTQWYPVIWAQDLPLNQPTRVTLFDVNYVVAKTMQKKQNDEQKDEEVYVAMLDECPHKKVALSEGRVTECGGFIQCSYHGWTFDGTDGKCVEIPQTVIATAAKQQGEGGATATQAVDTKRKREDGTAIAITEAQGMLWISPFLSPLEALAATSEGRLSPPPRVPEIDMPGYKTAIAIRDFPIDWTVLMENIMDPDHGYFAHSSSGSAPIGFDWYSSDGVENMMEVKEESTENGGWKIVSSVNAVAKLAKYNNEVRSLDAKGNATKKKKKKTVEQPTKLATSTFVAPSLIYLGRRDNSTATSNFLTAFWVCPVGTGRSRFMSAAVSKLPVKVPRWIVHMQLNNFLDQDTFLLLGQHRAVLKREAEGHLENDSSAAPTTTNNVRKSTYVYRSPSEKLPVKLGQFFDSTLSRVPNRKESLMAWYNRNNNENKLFEPWPSRETVLDRYEQHTKNCPDSQALVSRCDRVMKRSKVLGWALILLKLAVKPQSSIEAATATATGLFELGSFALGFRSVVSTLSSTLCALATSFANRLVQTKPFFGILAALFVSHYIAARIKREFFFKFTDDIHHEDIKFIANNWQDL</sequence>
<evidence type="ECO:0000256" key="10">
    <source>
        <dbReference type="ARBA" id="ARBA00023002"/>
    </source>
</evidence>
<dbReference type="GO" id="GO:0010277">
    <property type="term" value="F:chlorophyllide a oxygenase activity"/>
    <property type="evidence" value="ECO:0007669"/>
    <property type="project" value="InterPro"/>
</dbReference>
<dbReference type="InterPro" id="IPR013626">
    <property type="entry name" value="PaO"/>
</dbReference>
<evidence type="ECO:0000256" key="11">
    <source>
        <dbReference type="ARBA" id="ARBA00023004"/>
    </source>
</evidence>
<reference evidence="17" key="1">
    <citation type="submission" date="2023-06" db="EMBL/GenBank/DDBJ databases">
        <title>Survivors Of The Sea: Transcriptome response of Skeletonema marinoi to long-term dormancy.</title>
        <authorList>
            <person name="Pinder M.I.M."/>
            <person name="Kourtchenko O."/>
            <person name="Robertson E.K."/>
            <person name="Larsson T."/>
            <person name="Maumus F."/>
            <person name="Osuna-Cruz C.M."/>
            <person name="Vancaester E."/>
            <person name="Stenow R."/>
            <person name="Vandepoele K."/>
            <person name="Ploug H."/>
            <person name="Bruchert V."/>
            <person name="Godhe A."/>
            <person name="Topel M."/>
        </authorList>
    </citation>
    <scope>NUCLEOTIDE SEQUENCE</scope>
    <source>
        <strain evidence="17">R05AC</strain>
    </source>
</reference>
<evidence type="ECO:0000256" key="15">
    <source>
        <dbReference type="SAM" id="SignalP"/>
    </source>
</evidence>
<name>A0AAD8YGE8_9STRA</name>
<dbReference type="EC" id="1.14.15.17" evidence="17"/>
<keyword evidence="6" id="KW-0001">2Fe-2S</keyword>
<comment type="subcellular location">
    <subcellularLocation>
        <location evidence="2">Membrane</location>
    </subcellularLocation>
    <subcellularLocation>
        <location evidence="1">Plastid</location>
        <location evidence="1">Chloroplast</location>
    </subcellularLocation>
</comment>
<keyword evidence="9" id="KW-1133">Transmembrane helix</keyword>
<evidence type="ECO:0000256" key="6">
    <source>
        <dbReference type="ARBA" id="ARBA00022714"/>
    </source>
</evidence>
<dbReference type="Gene3D" id="2.102.10.10">
    <property type="entry name" value="Rieske [2Fe-2S] iron-sulphur domain"/>
    <property type="match status" value="1"/>
</dbReference>
<evidence type="ECO:0000256" key="2">
    <source>
        <dbReference type="ARBA" id="ARBA00004370"/>
    </source>
</evidence>
<keyword evidence="18" id="KW-1185">Reference proteome</keyword>
<evidence type="ECO:0000256" key="9">
    <source>
        <dbReference type="ARBA" id="ARBA00022989"/>
    </source>
</evidence>
<feature type="signal peptide" evidence="15">
    <location>
        <begin position="1"/>
        <end position="18"/>
    </location>
</feature>
<accession>A0AAD8YGE8</accession>
<evidence type="ECO:0000313" key="17">
    <source>
        <dbReference type="EMBL" id="KAK1746109.1"/>
    </source>
</evidence>
<dbReference type="GO" id="GO:0051537">
    <property type="term" value="F:2 iron, 2 sulfur cluster binding"/>
    <property type="evidence" value="ECO:0007669"/>
    <property type="project" value="UniProtKB-KW"/>
</dbReference>
<dbReference type="GO" id="GO:0016020">
    <property type="term" value="C:membrane"/>
    <property type="evidence" value="ECO:0007669"/>
    <property type="project" value="UniProtKB-SubCell"/>
</dbReference>
<gene>
    <name evidence="17" type="ORF">QTG54_002716</name>
</gene>
<feature type="domain" description="Rieske" evidence="16">
    <location>
        <begin position="78"/>
        <end position="187"/>
    </location>
</feature>
<keyword evidence="5" id="KW-0812">Transmembrane</keyword>
<keyword evidence="3" id="KW-0150">Chloroplast</keyword>
<comment type="caution">
    <text evidence="17">The sequence shown here is derived from an EMBL/GenBank/DDBJ whole genome shotgun (WGS) entry which is preliminary data.</text>
</comment>
<dbReference type="PROSITE" id="PS51296">
    <property type="entry name" value="RIESKE"/>
    <property type="match status" value="1"/>
</dbReference>
<protein>
    <submittedName>
        <fullName evidence="17">Pheophorbide a oxygenase</fullName>
        <ecNumber evidence="17">1.14.15.17</ecNumber>
    </submittedName>
</protein>
<evidence type="ECO:0000256" key="14">
    <source>
        <dbReference type="SAM" id="MobiDB-lite"/>
    </source>
</evidence>
<dbReference type="AlphaFoldDB" id="A0AAD8YGE8"/>
<keyword evidence="12" id="KW-0411">Iron-sulfur</keyword>